<dbReference type="Proteomes" id="UP000582659">
    <property type="component" value="Unassembled WGS sequence"/>
</dbReference>
<gene>
    <name evidence="1" type="ORF">BXYJ_LOCUS4962</name>
</gene>
<sequence length="698" mass="80946">MSRARLNEGVLPCFIKYMIDKPHSFCCRRLNRISMLNEKFCGVARAMSNFDTLYFANNNSGVTVGTRNERIYIEGFNLLTLHFLALHRLLKNVRDLRIVIDVIANMPDEDELEFFTPETASAAGEMLRDFFPNATFSVAFEAEGNPPIARKIMPTLDVVRPRIQQIQCSLRHIAWFEGFRVDKVEIIKKRSCEGINRANLPFILKIGARQLLSHENIALSIFLDTDVPTQPHLQEFACFADLCKDPLPCYDNIFKALNTSLPNLQHLELTHRKHYRGPPNGFLCRKTRRLSLCSLRTCIAARKLFNSEKVLFCNNGEGVSFGSLSERIYITNFNVLRLTIIGLHRLTAEQKTLQFNMFIMANMPDEDELDFFTPIVAQECGQLLKRFFSFARFSIEFDAEGNPFAAMKILPLIQEVMPCIKHVKCSPCQIAWFSGAELDTLQVARKRKREGYCGLNASSVFQVKAKKLISVELFYLNMLLDVEVERLMPNLQCLNLTHFDGTVRWKEPKRIRDYENALHHKFVNNEMSEGYQNAIQRLSWHIQQIIEHSHVKTKLSVQFHVRDENYFKASLELFKDLLVDFYIGHQENAEGDLKSSWLVSERANRTVDRIKKISKCANFKVRGELEVWIRSRAIYWKTCNGFYKLFSELNDRNLSNLSYNKAAPARQIAFQYGKHYFIYTFKLAQRPFVEKYISSESE</sequence>
<proteinExistence type="predicted"/>
<keyword evidence="2" id="KW-1185">Reference proteome</keyword>
<name>A0A7I8WXW8_BURXY</name>
<dbReference type="Proteomes" id="UP000659654">
    <property type="component" value="Unassembled WGS sequence"/>
</dbReference>
<reference evidence="1" key="1">
    <citation type="submission" date="2020-09" db="EMBL/GenBank/DDBJ databases">
        <authorList>
            <person name="Kikuchi T."/>
        </authorList>
    </citation>
    <scope>NUCLEOTIDE SEQUENCE</scope>
    <source>
        <strain evidence="1">Ka4C1</strain>
    </source>
</reference>
<evidence type="ECO:0000313" key="2">
    <source>
        <dbReference type="Proteomes" id="UP000659654"/>
    </source>
</evidence>
<accession>A0A7I8WXW8</accession>
<evidence type="ECO:0000313" key="1">
    <source>
        <dbReference type="EMBL" id="CAD5217292.1"/>
    </source>
</evidence>
<dbReference type="AlphaFoldDB" id="A0A7I8WXW8"/>
<organism evidence="1 2">
    <name type="scientific">Bursaphelenchus xylophilus</name>
    <name type="common">Pinewood nematode worm</name>
    <name type="synonym">Aphelenchoides xylophilus</name>
    <dbReference type="NCBI Taxonomy" id="6326"/>
    <lineage>
        <taxon>Eukaryota</taxon>
        <taxon>Metazoa</taxon>
        <taxon>Ecdysozoa</taxon>
        <taxon>Nematoda</taxon>
        <taxon>Chromadorea</taxon>
        <taxon>Rhabditida</taxon>
        <taxon>Tylenchina</taxon>
        <taxon>Tylenchomorpha</taxon>
        <taxon>Aphelenchoidea</taxon>
        <taxon>Aphelenchoididae</taxon>
        <taxon>Bursaphelenchus</taxon>
    </lineage>
</organism>
<dbReference type="EMBL" id="CAJFCV020000002">
    <property type="protein sequence ID" value="CAG9100736.1"/>
    <property type="molecule type" value="Genomic_DNA"/>
</dbReference>
<protein>
    <submittedName>
        <fullName evidence="1">(pine wood nematode) hypothetical protein</fullName>
    </submittedName>
</protein>
<dbReference type="EMBL" id="CAJFDI010000002">
    <property type="protein sequence ID" value="CAD5217292.1"/>
    <property type="molecule type" value="Genomic_DNA"/>
</dbReference>
<comment type="caution">
    <text evidence="1">The sequence shown here is derived from an EMBL/GenBank/DDBJ whole genome shotgun (WGS) entry which is preliminary data.</text>
</comment>